<evidence type="ECO:0000313" key="1">
    <source>
        <dbReference type="EMBL" id="KYG81445.1"/>
    </source>
</evidence>
<keyword evidence="2" id="KW-1185">Reference proteome</keyword>
<evidence type="ECO:0000313" key="2">
    <source>
        <dbReference type="Proteomes" id="UP000075583"/>
    </source>
</evidence>
<dbReference type="RefSeq" id="WP_062588378.1">
    <property type="nucleotide sequence ID" value="NZ_LQZQ01000002.1"/>
</dbReference>
<gene>
    <name evidence="1" type="ORF">MB14_12680</name>
</gene>
<dbReference type="Proteomes" id="UP000075583">
    <property type="component" value="Unassembled WGS sequence"/>
</dbReference>
<protein>
    <submittedName>
        <fullName evidence="1">Uncharacterized protein</fullName>
    </submittedName>
</protein>
<comment type="caution">
    <text evidence="1">The sequence shown here is derived from an EMBL/GenBank/DDBJ whole genome shotgun (WGS) entry which is preliminary data.</text>
</comment>
<dbReference type="OrthoDB" id="275225at2"/>
<accession>A0A150XS27</accession>
<reference evidence="1" key="1">
    <citation type="submission" date="2016-01" db="EMBL/GenBank/DDBJ databases">
        <title>Genome sequencing of Roseivirga ehrenbergii KMM 6017.</title>
        <authorList>
            <person name="Selvaratnam C."/>
            <person name="Thevarajoo S."/>
            <person name="Goh K.M."/>
            <person name="Ee R."/>
            <person name="Chan K.-G."/>
            <person name="Chong C.S."/>
        </authorList>
    </citation>
    <scope>NUCLEOTIDE SEQUENCE [LARGE SCALE GENOMIC DNA]</scope>
    <source>
        <strain evidence="1">KMM 6017</strain>
    </source>
</reference>
<dbReference type="STRING" id="279360.MB14_12680"/>
<sequence>MRNKTDAPVAHFQLKSTFQLTGRHFFLVGTIEDGQIEIGDYVKLRFNHDAFEEKILAIETVSKQQNGENFDELALGINEPTLNQKSELEEASLIHSSIEIFKYN</sequence>
<organism evidence="1 2">
    <name type="scientific">Roseivirga ehrenbergii (strain DSM 102268 / JCM 13514 / KCTC 12282 / NCIMB 14502 / KMM 6017)</name>
    <dbReference type="NCBI Taxonomy" id="279360"/>
    <lineage>
        <taxon>Bacteria</taxon>
        <taxon>Pseudomonadati</taxon>
        <taxon>Bacteroidota</taxon>
        <taxon>Cytophagia</taxon>
        <taxon>Cytophagales</taxon>
        <taxon>Roseivirgaceae</taxon>
        <taxon>Roseivirga</taxon>
    </lineage>
</organism>
<dbReference type="EMBL" id="LQZQ01000002">
    <property type="protein sequence ID" value="KYG81445.1"/>
    <property type="molecule type" value="Genomic_DNA"/>
</dbReference>
<name>A0A150XS27_ROSEK</name>
<proteinExistence type="predicted"/>
<dbReference type="AlphaFoldDB" id="A0A150XS27"/>